<evidence type="ECO:0000313" key="1">
    <source>
        <dbReference type="EMBL" id="MDM8562740.1"/>
    </source>
</evidence>
<dbReference type="PANTHER" id="PTHR37029">
    <property type="entry name" value="SSR1768 PROTEIN"/>
    <property type="match status" value="1"/>
</dbReference>
<proteinExistence type="predicted"/>
<dbReference type="PANTHER" id="PTHR37029:SF1">
    <property type="entry name" value="SSR1768 PROTEIN"/>
    <property type="match status" value="1"/>
</dbReference>
<evidence type="ECO:0000313" key="2">
    <source>
        <dbReference type="Proteomes" id="UP001171945"/>
    </source>
</evidence>
<protein>
    <submittedName>
        <fullName evidence="1">DUF2283 domain-containing protein</fullName>
    </submittedName>
</protein>
<keyword evidence="2" id="KW-1185">Reference proteome</keyword>
<dbReference type="Pfam" id="PF10049">
    <property type="entry name" value="DUF2283"/>
    <property type="match status" value="1"/>
</dbReference>
<organism evidence="1 2">
    <name type="scientific">Candidatus Marithioploca araucensis</name>
    <dbReference type="NCBI Taxonomy" id="70273"/>
    <lineage>
        <taxon>Bacteria</taxon>
        <taxon>Pseudomonadati</taxon>
        <taxon>Pseudomonadota</taxon>
        <taxon>Gammaproteobacteria</taxon>
        <taxon>Thiotrichales</taxon>
        <taxon>Thiotrichaceae</taxon>
        <taxon>Candidatus Marithioploca</taxon>
    </lineage>
</organism>
<sequence>MNNQMTYFKEEDVLYLAISEGQETGSVELYPNVTGELNDKGELIGIEILEASQFIRDYILETAQVKLLNFPVAIPSFKVNEKILST</sequence>
<name>A0ABT7VT41_9GAMM</name>
<reference evidence="1" key="1">
    <citation type="submission" date="2023-06" db="EMBL/GenBank/DDBJ databases">
        <title>Uncultivated large filamentous bacteria from sulfidic sediments reveal new species and different genomic features in energy metabolism and defense.</title>
        <authorList>
            <person name="Fonseca A."/>
        </authorList>
    </citation>
    <scope>NUCLEOTIDE SEQUENCE</scope>
    <source>
        <strain evidence="1">HSG4</strain>
    </source>
</reference>
<dbReference type="Proteomes" id="UP001171945">
    <property type="component" value="Unassembled WGS sequence"/>
</dbReference>
<gene>
    <name evidence="1" type="ORF">QUF54_05240</name>
</gene>
<dbReference type="EMBL" id="JAUCGM010000268">
    <property type="protein sequence ID" value="MDM8562740.1"/>
    <property type="molecule type" value="Genomic_DNA"/>
</dbReference>
<comment type="caution">
    <text evidence="1">The sequence shown here is derived from an EMBL/GenBank/DDBJ whole genome shotgun (WGS) entry which is preliminary data.</text>
</comment>
<dbReference type="InterPro" id="IPR019270">
    <property type="entry name" value="DUF2283"/>
</dbReference>
<accession>A0ABT7VT41</accession>